<dbReference type="AlphaFoldDB" id="A0A4R3PYW2"/>
<protein>
    <submittedName>
        <fullName evidence="6">Putative peptidoglycan binding protein</fullName>
    </submittedName>
</protein>
<reference evidence="6 7" key="1">
    <citation type="submission" date="2019-03" db="EMBL/GenBank/DDBJ databases">
        <title>Genomic Encyclopedia of Type Strains, Phase IV (KMG-V): Genome sequencing to study the core and pangenomes of soil and plant-associated prokaryotes.</title>
        <authorList>
            <person name="Whitman W."/>
        </authorList>
    </citation>
    <scope>NUCLEOTIDE SEQUENCE [LARGE SCALE GENOMIC DNA]</scope>
    <source>
        <strain evidence="6 7">Hc14</strain>
    </source>
</reference>
<organism evidence="6 7">
    <name type="scientific">Rhizobium sullae</name>
    <name type="common">Rhizobium hedysari</name>
    <dbReference type="NCBI Taxonomy" id="50338"/>
    <lineage>
        <taxon>Bacteria</taxon>
        <taxon>Pseudomonadati</taxon>
        <taxon>Pseudomonadota</taxon>
        <taxon>Alphaproteobacteria</taxon>
        <taxon>Hyphomicrobiales</taxon>
        <taxon>Rhizobiaceae</taxon>
        <taxon>Rhizobium/Agrobacterium group</taxon>
        <taxon>Rhizobium</taxon>
    </lineage>
</organism>
<dbReference type="Pfam" id="PF01471">
    <property type="entry name" value="PG_binding_1"/>
    <property type="match status" value="1"/>
</dbReference>
<feature type="domain" description="TerB-C" evidence="5">
    <location>
        <begin position="876"/>
        <end position="994"/>
    </location>
</feature>
<dbReference type="CDD" id="cd07177">
    <property type="entry name" value="terB_like"/>
    <property type="match status" value="1"/>
</dbReference>
<evidence type="ECO:0000259" key="3">
    <source>
        <dbReference type="Pfam" id="PF05099"/>
    </source>
</evidence>
<sequence length="1017" mass="109825">MNFRFSIVIATLVTISISQTIASAEDIGRSHRDIQQALSDSGFPPGTIDGVWGRKSINALKAFQKSRGLAATGVVDEMVIKELFPLDSVIEQLKARTPPINQDAEVLSKTPPTASDIPGKLDLSPVDKQPNPVAVEKSNRVESPERLPRVAAEQVLTVPGTSADAAQVQNTEPDNHPERSNLGYALAASMMFCLIAFVAVRRRRNKERARPIDVAGKPAQLSSISSRAPAVAVSASSISPDAFSRVAPSITDTTSISPSAPMRPKVGMNGVLANGQVPFGTWRTKPIEEQATPSVPSQTSNPTAAITSGWLPAGISTTVGSISINGGLIYVGGFLPKAGARHENENCLINPKLSVARSGDPAGVTMGYWPSYSHITAEARRSYLEWLAGSRSDPNTYVGYIFLYFYGLERRLMLEKDAFDAAIVVDEVKRLMSVYGHHNSFRRYANELLSAYEVATHSPDGDWIPEVTESGYEVPTAIKMALGTRVRDGKPIEPELLLKYVLTHPETSVRTPARRAPELLKELFAEEIDRLHPNGVRIAAGRFKAIATSYRACSGSFTVEVKALGGALPDITGRAEPITTARRVFDICSDHLDGYSRALGRSGGATPSLAAIAKLPERQRYAVASSLEGQPLSKLEGIVGTARLVSVRDLVGLLGLDGEGPTGKARLREVSQLLSAFGFGHTADPSYSLSSHKPDDGVAVFSLGASPEPDSERTPSDAFRAVQLSVMLGMIIGHADGRFDDAERSSLMARIGSASELTPDERSRLKAEIKVYENDPQRLEEWTKRLKDVSGDARDELANVLIEIATADGSLHAAEVKKLEVLFKRMNVDEQSLYRRLHDRRSSRDADDDIPEFVIGPEVGPTAIPIPPPSSGKSATRIDVSRLNSIRNETRLTASVLTDIFADEEDVPAIELPVASAVVDDDELFDGLERRYGVLVSELRVSESWTAADFDHLVREAGLMPGAALEVINNWALDQFDELLIEGDDPMYVNIHLLPSGLGSTLTAAVVVTENAEGMPA</sequence>
<evidence type="ECO:0000313" key="7">
    <source>
        <dbReference type="Proteomes" id="UP000294576"/>
    </source>
</evidence>
<feature type="region of interest" description="Disordered" evidence="1">
    <location>
        <begin position="101"/>
        <end position="146"/>
    </location>
</feature>
<feature type="domain" description="TerB N-terminal" evidence="4">
    <location>
        <begin position="314"/>
        <end position="513"/>
    </location>
</feature>
<dbReference type="Proteomes" id="UP000294576">
    <property type="component" value="Unassembled WGS sequence"/>
</dbReference>
<dbReference type="InterPro" id="IPR007791">
    <property type="entry name" value="DjlA_N"/>
</dbReference>
<dbReference type="InterPro" id="IPR036366">
    <property type="entry name" value="PGBDSf"/>
</dbReference>
<dbReference type="EMBL" id="SMBH01000011">
    <property type="protein sequence ID" value="TCU13741.1"/>
    <property type="molecule type" value="Genomic_DNA"/>
</dbReference>
<dbReference type="Gene3D" id="1.10.3680.10">
    <property type="entry name" value="TerB-like"/>
    <property type="match status" value="1"/>
</dbReference>
<dbReference type="Pfam" id="PF13208">
    <property type="entry name" value="TerB_N"/>
    <property type="match status" value="1"/>
</dbReference>
<gene>
    <name evidence="6" type="ORF">EV132_111174</name>
</gene>
<dbReference type="InterPro" id="IPR029024">
    <property type="entry name" value="TerB-like"/>
</dbReference>
<evidence type="ECO:0000256" key="1">
    <source>
        <dbReference type="SAM" id="MobiDB-lite"/>
    </source>
</evidence>
<evidence type="ECO:0000259" key="5">
    <source>
        <dbReference type="Pfam" id="PF15615"/>
    </source>
</evidence>
<evidence type="ECO:0000313" key="6">
    <source>
        <dbReference type="EMBL" id="TCU13741.1"/>
    </source>
</evidence>
<name>A0A4R3PYW2_RHISU</name>
<dbReference type="SUPFAM" id="SSF158682">
    <property type="entry name" value="TerB-like"/>
    <property type="match status" value="1"/>
</dbReference>
<dbReference type="RefSeq" id="WP_132565322.1">
    <property type="nucleotide sequence ID" value="NZ_SMBH01000011.1"/>
</dbReference>
<accession>A0A4R3PYW2</accession>
<feature type="domain" description="Co-chaperone DjlA N-terminal" evidence="3">
    <location>
        <begin position="727"/>
        <end position="831"/>
    </location>
</feature>
<evidence type="ECO:0000259" key="2">
    <source>
        <dbReference type="Pfam" id="PF01471"/>
    </source>
</evidence>
<dbReference type="InterPro" id="IPR036365">
    <property type="entry name" value="PGBD-like_sf"/>
</dbReference>
<dbReference type="InterPro" id="IPR025266">
    <property type="entry name" value="TerB_N"/>
</dbReference>
<dbReference type="Gene3D" id="1.10.101.10">
    <property type="entry name" value="PGBD-like superfamily/PGBD"/>
    <property type="match status" value="1"/>
</dbReference>
<dbReference type="Pfam" id="PF05099">
    <property type="entry name" value="TerB"/>
    <property type="match status" value="1"/>
</dbReference>
<feature type="compositionally biased region" description="Basic and acidic residues" evidence="1">
    <location>
        <begin position="137"/>
        <end position="146"/>
    </location>
</feature>
<evidence type="ECO:0000259" key="4">
    <source>
        <dbReference type="Pfam" id="PF13208"/>
    </source>
</evidence>
<dbReference type="InterPro" id="IPR028932">
    <property type="entry name" value="TerB-C"/>
</dbReference>
<comment type="caution">
    <text evidence="6">The sequence shown here is derived from an EMBL/GenBank/DDBJ whole genome shotgun (WGS) entry which is preliminary data.</text>
</comment>
<proteinExistence type="predicted"/>
<dbReference type="Pfam" id="PF15615">
    <property type="entry name" value="TerB_C"/>
    <property type="match status" value="1"/>
</dbReference>
<feature type="domain" description="Peptidoglycan binding-like" evidence="2">
    <location>
        <begin position="32"/>
        <end position="81"/>
    </location>
</feature>
<dbReference type="SUPFAM" id="SSF47090">
    <property type="entry name" value="PGBD-like"/>
    <property type="match status" value="1"/>
</dbReference>
<dbReference type="InterPro" id="IPR002477">
    <property type="entry name" value="Peptidoglycan-bd-like"/>
</dbReference>